<reference evidence="2" key="1">
    <citation type="submission" date="2015-04" db="UniProtKB">
        <authorList>
            <consortium name="EnsemblPlants"/>
        </authorList>
    </citation>
    <scope>IDENTIFICATION</scope>
</reference>
<evidence type="ECO:0000313" key="2">
    <source>
        <dbReference type="EnsemblPlants" id="OGLUM09G19680.1"/>
    </source>
</evidence>
<feature type="compositionally biased region" description="Basic and acidic residues" evidence="1">
    <location>
        <begin position="42"/>
        <end position="55"/>
    </location>
</feature>
<protein>
    <submittedName>
        <fullName evidence="2">Uncharacterized protein</fullName>
    </submittedName>
</protein>
<name>A0A0E0B6C9_9ORYZ</name>
<evidence type="ECO:0000313" key="3">
    <source>
        <dbReference type="Proteomes" id="UP000026961"/>
    </source>
</evidence>
<dbReference type="HOGENOM" id="CLU_1273986_0_0_1"/>
<reference evidence="2" key="2">
    <citation type="submission" date="2018-05" db="EMBL/GenBank/DDBJ databases">
        <title>OgluRS3 (Oryza glumaepatula Reference Sequence Version 3).</title>
        <authorList>
            <person name="Zhang J."/>
            <person name="Kudrna D."/>
            <person name="Lee S."/>
            <person name="Talag J."/>
            <person name="Welchert J."/>
            <person name="Wing R.A."/>
        </authorList>
    </citation>
    <scope>NUCLEOTIDE SEQUENCE [LARGE SCALE GENOMIC DNA]</scope>
</reference>
<dbReference type="AlphaFoldDB" id="A0A0E0B6C9"/>
<feature type="compositionally biased region" description="Basic and acidic residues" evidence="1">
    <location>
        <begin position="86"/>
        <end position="102"/>
    </location>
</feature>
<dbReference type="Gramene" id="OGLUM09G19680.1">
    <property type="protein sequence ID" value="OGLUM09G19680.1"/>
    <property type="gene ID" value="OGLUM09G19680"/>
</dbReference>
<dbReference type="Proteomes" id="UP000026961">
    <property type="component" value="Chromosome 9"/>
</dbReference>
<feature type="region of interest" description="Disordered" evidence="1">
    <location>
        <begin position="1"/>
        <end position="114"/>
    </location>
</feature>
<accession>A0A0E0B6C9</accession>
<evidence type="ECO:0000256" key="1">
    <source>
        <dbReference type="SAM" id="MobiDB-lite"/>
    </source>
</evidence>
<proteinExistence type="predicted"/>
<organism evidence="2">
    <name type="scientific">Oryza glumipatula</name>
    <dbReference type="NCBI Taxonomy" id="40148"/>
    <lineage>
        <taxon>Eukaryota</taxon>
        <taxon>Viridiplantae</taxon>
        <taxon>Streptophyta</taxon>
        <taxon>Embryophyta</taxon>
        <taxon>Tracheophyta</taxon>
        <taxon>Spermatophyta</taxon>
        <taxon>Magnoliopsida</taxon>
        <taxon>Liliopsida</taxon>
        <taxon>Poales</taxon>
        <taxon>Poaceae</taxon>
        <taxon>BOP clade</taxon>
        <taxon>Oryzoideae</taxon>
        <taxon>Oryzeae</taxon>
        <taxon>Oryzinae</taxon>
        <taxon>Oryza</taxon>
    </lineage>
</organism>
<sequence>MAGGGGAAGRWREHRRGDSKRNLPTGRAKLEERPMGFHLLAHMRDRERGKREEKTRPRRRRQEDEGVGQARLPEAGGAARRRGRVPRGDDVRRAPVDQEQRAAADQGADGSPPGLHQLQEAKLVARNNHPWFPIIRSMRISLCVFVCNLNRIGDETKGGWVEEVGRARHVFGEIPLRTPLRVQDFAELMLMILHKKIALLLSGVISCVAAADTQFIK</sequence>
<keyword evidence="3" id="KW-1185">Reference proteome</keyword>
<dbReference type="EnsemblPlants" id="OGLUM09G19680.1">
    <property type="protein sequence ID" value="OGLUM09G19680.1"/>
    <property type="gene ID" value="OGLUM09G19680"/>
</dbReference>